<dbReference type="AlphaFoldDB" id="F0UQ24"/>
<evidence type="ECO:0000313" key="2">
    <source>
        <dbReference type="Proteomes" id="UP000008142"/>
    </source>
</evidence>
<dbReference type="EMBL" id="DS990640">
    <property type="protein sequence ID" value="EGC47074.1"/>
    <property type="molecule type" value="Genomic_DNA"/>
</dbReference>
<evidence type="ECO:0000313" key="1">
    <source>
        <dbReference type="EMBL" id="EGC47074.1"/>
    </source>
</evidence>
<accession>F0UQ24</accession>
<name>F0UQ24_AJEC8</name>
<proteinExistence type="predicted"/>
<gene>
    <name evidence="1" type="ORF">HCEG_06289</name>
</gene>
<sequence length="143" mass="16207">MYAYDLINTVQHNTATDSYLHSNSPESRSQTWEAREAFLRSRRNAPEPMPRLALDDNMTVHADEVKNSHAVEFWRSSSFQKVGNLAARLPEPDMSGQMSVGIDNRSILAGRIIQWRLENHIQLKVPQEVGPSSRLSPIHEALS</sequence>
<dbReference type="Proteomes" id="UP000008142">
    <property type="component" value="Unassembled WGS sequence"/>
</dbReference>
<reference evidence="2" key="1">
    <citation type="submission" date="2008-07" db="EMBL/GenBank/DDBJ databases">
        <title>Annotation of Ajellomyces capsulatus strain H88.</title>
        <authorList>
            <person name="Champion M."/>
            <person name="Cuomo C."/>
            <person name="Ma L.-J."/>
            <person name="Henn M.R."/>
            <person name="Sil A."/>
            <person name="Goldman B."/>
            <person name="Young S.K."/>
            <person name="Kodira C.D."/>
            <person name="Zeng Q."/>
            <person name="Koehrsen M."/>
            <person name="Alvarado L."/>
            <person name="Berlin A."/>
            <person name="Borenstein D."/>
            <person name="Chen Z."/>
            <person name="Engels R."/>
            <person name="Freedman E."/>
            <person name="Gellesch M."/>
            <person name="Goldberg J."/>
            <person name="Griggs A."/>
            <person name="Gujja S."/>
            <person name="Heiman D."/>
            <person name="Hepburn T."/>
            <person name="Howarth C."/>
            <person name="Jen D."/>
            <person name="Larson L."/>
            <person name="Lewis B."/>
            <person name="Mehta T."/>
            <person name="Park D."/>
            <person name="Pearson M."/>
            <person name="Roberts A."/>
            <person name="Saif S."/>
            <person name="Shea T."/>
            <person name="Shenoy N."/>
            <person name="Sisk P."/>
            <person name="Stolte C."/>
            <person name="Sykes S."/>
            <person name="Walk T."/>
            <person name="White J."/>
            <person name="Yandava C."/>
            <person name="Klein B."/>
            <person name="McEwen J.G."/>
            <person name="Puccia R."/>
            <person name="Goldman G.H."/>
            <person name="Felipe M.S."/>
            <person name="Nino-Vega G."/>
            <person name="San-Blas G."/>
            <person name="Taylor J."/>
            <person name="Mendoza L."/>
            <person name="Galagan J."/>
            <person name="Nusbaum C."/>
            <person name="Birren B."/>
        </authorList>
    </citation>
    <scope>NUCLEOTIDE SEQUENCE [LARGE SCALE GENOMIC DNA]</scope>
    <source>
        <strain evidence="2">H88</strain>
    </source>
</reference>
<organism evidence="2">
    <name type="scientific">Ajellomyces capsulatus (strain H88)</name>
    <name type="common">Darling's disease fungus</name>
    <name type="synonym">Histoplasma capsulatum</name>
    <dbReference type="NCBI Taxonomy" id="544711"/>
    <lineage>
        <taxon>Eukaryota</taxon>
        <taxon>Fungi</taxon>
        <taxon>Dikarya</taxon>
        <taxon>Ascomycota</taxon>
        <taxon>Pezizomycotina</taxon>
        <taxon>Eurotiomycetes</taxon>
        <taxon>Eurotiomycetidae</taxon>
        <taxon>Onygenales</taxon>
        <taxon>Ajellomycetaceae</taxon>
        <taxon>Histoplasma</taxon>
    </lineage>
</organism>
<protein>
    <submittedName>
        <fullName evidence="1">Predicted protein</fullName>
    </submittedName>
</protein>
<dbReference type="HOGENOM" id="CLU_1805617_0_0_1"/>